<name>T0ZFH6_9ZZZZ</name>
<comment type="caution">
    <text evidence="3">The sequence shown here is derived from an EMBL/GenBank/DDBJ whole genome shotgun (WGS) entry which is preliminary data.</text>
</comment>
<dbReference type="InterPro" id="IPR004256">
    <property type="entry name" value="DUF234"/>
</dbReference>
<dbReference type="Pfam" id="PF03008">
    <property type="entry name" value="DUF234"/>
    <property type="match status" value="1"/>
</dbReference>
<dbReference type="GO" id="GO:0016887">
    <property type="term" value="F:ATP hydrolysis activity"/>
    <property type="evidence" value="ECO:0007669"/>
    <property type="project" value="InterPro"/>
</dbReference>
<dbReference type="Pfam" id="PF13401">
    <property type="entry name" value="AAA_22"/>
    <property type="match status" value="1"/>
</dbReference>
<feature type="non-terminal residue" evidence="3">
    <location>
        <position position="1"/>
    </location>
</feature>
<feature type="non-terminal residue" evidence="3">
    <location>
        <position position="406"/>
    </location>
</feature>
<feature type="domain" description="DUF234" evidence="1">
    <location>
        <begin position="291"/>
        <end position="378"/>
    </location>
</feature>
<accession>T0ZFH6</accession>
<gene>
    <name evidence="3" type="ORF">B1B_12547</name>
</gene>
<dbReference type="InterPro" id="IPR049945">
    <property type="entry name" value="AAA_22"/>
</dbReference>
<evidence type="ECO:0000259" key="1">
    <source>
        <dbReference type="Pfam" id="PF03008"/>
    </source>
</evidence>
<dbReference type="AlphaFoldDB" id="T0ZFH6"/>
<organism evidence="3">
    <name type="scientific">mine drainage metagenome</name>
    <dbReference type="NCBI Taxonomy" id="410659"/>
    <lineage>
        <taxon>unclassified sequences</taxon>
        <taxon>metagenomes</taxon>
        <taxon>ecological metagenomes</taxon>
    </lineage>
</organism>
<dbReference type="EMBL" id="AUZY01008222">
    <property type="protein sequence ID" value="EQD46976.1"/>
    <property type="molecule type" value="Genomic_DNA"/>
</dbReference>
<sequence length="406" mass="45750">KKLLTLTGAVGSGKTEMVNQLMSTCRSIYLIPNGYGEKGIVASFWSQIVASGIARAAKTPETYADILQIIKDESVMQGLLLVIDSFQDVMNQSRRFVSDFNSWWDALPPSQNLSLILVMASPVIPGPAELRSSNSIFNRATERMVLGELTYVETLPLLSGLTPEEAISVYSVFGGSPHSLMHFNPRLNLERNIEENMLSRSSYLYNFAKFTLLSGVKNRYKVFDILQHLGYGPNTLEGLSAETGMAKREIQSELRMLESRYAIIQKGSMLTEKSAGTRALFSISDNFTRFWFSFMKPNMGLLELGRLQEVRNAIRIDLERHTARTFTAICFQHLHDYIIGRDRQLLYYTWKSGTSKIDIVALDKKSLDAYFVDTHWTKAPLLKDSVDALSAKSREVFWMAGEEEGS</sequence>
<feature type="domain" description="ORC1/DEAH AAA+ ATPase" evidence="2">
    <location>
        <begin position="2"/>
        <end position="120"/>
    </location>
</feature>
<proteinExistence type="predicted"/>
<dbReference type="SUPFAM" id="SSF52540">
    <property type="entry name" value="P-loop containing nucleoside triphosphate hydrolases"/>
    <property type="match status" value="1"/>
</dbReference>
<reference evidence="3" key="2">
    <citation type="journal article" date="2014" name="ISME J.">
        <title>Microbial stratification in low pH oxic and suboxic macroscopic growths along an acid mine drainage.</title>
        <authorList>
            <person name="Mendez-Garcia C."/>
            <person name="Mesa V."/>
            <person name="Sprenger R.R."/>
            <person name="Richter M."/>
            <person name="Diez M.S."/>
            <person name="Solano J."/>
            <person name="Bargiela R."/>
            <person name="Golyshina O.V."/>
            <person name="Manteca A."/>
            <person name="Ramos J.L."/>
            <person name="Gallego J.R."/>
            <person name="Llorente I."/>
            <person name="Martins Dos Santos V.A."/>
            <person name="Jensen O.N."/>
            <person name="Pelaez A.I."/>
            <person name="Sanchez J."/>
            <person name="Ferrer M."/>
        </authorList>
    </citation>
    <scope>NUCLEOTIDE SEQUENCE</scope>
</reference>
<dbReference type="PANTHER" id="PTHR34704">
    <property type="entry name" value="ATPASE"/>
    <property type="match status" value="1"/>
</dbReference>
<evidence type="ECO:0000313" key="3">
    <source>
        <dbReference type="EMBL" id="EQD46976.1"/>
    </source>
</evidence>
<evidence type="ECO:0000259" key="2">
    <source>
        <dbReference type="Pfam" id="PF13401"/>
    </source>
</evidence>
<dbReference type="Gene3D" id="3.40.50.300">
    <property type="entry name" value="P-loop containing nucleotide triphosphate hydrolases"/>
    <property type="match status" value="1"/>
</dbReference>
<dbReference type="InterPro" id="IPR027417">
    <property type="entry name" value="P-loop_NTPase"/>
</dbReference>
<dbReference type="PANTHER" id="PTHR34704:SF1">
    <property type="entry name" value="ATPASE"/>
    <property type="match status" value="1"/>
</dbReference>
<reference evidence="3" key="1">
    <citation type="submission" date="2013-08" db="EMBL/GenBank/DDBJ databases">
        <authorList>
            <person name="Mendez C."/>
            <person name="Richter M."/>
            <person name="Ferrer M."/>
            <person name="Sanchez J."/>
        </authorList>
    </citation>
    <scope>NUCLEOTIDE SEQUENCE</scope>
</reference>
<protein>
    <submittedName>
        <fullName evidence="3">ATPase</fullName>
    </submittedName>
</protein>